<dbReference type="Pfam" id="PF00561">
    <property type="entry name" value="Abhydrolase_1"/>
    <property type="match status" value="1"/>
</dbReference>
<feature type="active site" description="Charge relay system" evidence="8">
    <location>
        <position position="343"/>
    </location>
</feature>
<dbReference type="EMBL" id="JTDY01008561">
    <property type="protein sequence ID" value="KOB64514.1"/>
    <property type="molecule type" value="Genomic_DNA"/>
</dbReference>
<keyword evidence="6" id="KW-0325">Glycoprotein</keyword>
<dbReference type="InterPro" id="IPR025483">
    <property type="entry name" value="Lipase_euk"/>
</dbReference>
<comment type="similarity">
    <text evidence="1 7">Belongs to the AB hydrolase superfamily. Lipase family.</text>
</comment>
<dbReference type="Proteomes" id="UP000037510">
    <property type="component" value="Unassembled WGS sequence"/>
</dbReference>
<keyword evidence="2 9" id="KW-0732">Signal</keyword>
<evidence type="ECO:0000313" key="13">
    <source>
        <dbReference type="Proteomes" id="UP000037510"/>
    </source>
</evidence>
<dbReference type="GO" id="GO:0016042">
    <property type="term" value="P:lipid catabolic process"/>
    <property type="evidence" value="ECO:0007669"/>
    <property type="project" value="UniProtKB-KW"/>
</dbReference>
<keyword evidence="3 7" id="KW-0378">Hydrolase</keyword>
<keyword evidence="4 7" id="KW-0442">Lipid degradation</keyword>
<dbReference type="AlphaFoldDB" id="A0A0L7L277"/>
<dbReference type="InterPro" id="IPR029058">
    <property type="entry name" value="AB_hydrolase_fold"/>
</dbReference>
<evidence type="ECO:0000256" key="3">
    <source>
        <dbReference type="ARBA" id="ARBA00022801"/>
    </source>
</evidence>
<dbReference type="InterPro" id="IPR000073">
    <property type="entry name" value="AB_hydrolase_1"/>
</dbReference>
<dbReference type="STRING" id="104452.A0A0L7L277"/>
<dbReference type="EMBL" id="JTDY01003454">
    <property type="protein sequence ID" value="KOB69530.1"/>
    <property type="molecule type" value="Genomic_DNA"/>
</dbReference>
<evidence type="ECO:0000256" key="4">
    <source>
        <dbReference type="ARBA" id="ARBA00022963"/>
    </source>
</evidence>
<comment type="caution">
    <text evidence="12">The sequence shown here is derived from an EMBL/GenBank/DDBJ whole genome shotgun (WGS) entry which is preliminary data.</text>
</comment>
<evidence type="ECO:0000259" key="10">
    <source>
        <dbReference type="Pfam" id="PF00561"/>
    </source>
</evidence>
<dbReference type="PIRSF" id="PIRSF000862">
    <property type="entry name" value="Steryl_ester_lip"/>
    <property type="match status" value="1"/>
</dbReference>
<dbReference type="Gene3D" id="3.40.50.1820">
    <property type="entry name" value="alpha/beta hydrolase"/>
    <property type="match status" value="1"/>
</dbReference>
<organism evidence="12 13">
    <name type="scientific">Operophtera brumata</name>
    <name type="common">Winter moth</name>
    <name type="synonym">Phalaena brumata</name>
    <dbReference type="NCBI Taxonomy" id="104452"/>
    <lineage>
        <taxon>Eukaryota</taxon>
        <taxon>Metazoa</taxon>
        <taxon>Ecdysozoa</taxon>
        <taxon>Arthropoda</taxon>
        <taxon>Hexapoda</taxon>
        <taxon>Insecta</taxon>
        <taxon>Pterygota</taxon>
        <taxon>Neoptera</taxon>
        <taxon>Endopterygota</taxon>
        <taxon>Lepidoptera</taxon>
        <taxon>Glossata</taxon>
        <taxon>Ditrysia</taxon>
        <taxon>Geometroidea</taxon>
        <taxon>Geometridae</taxon>
        <taxon>Larentiinae</taxon>
        <taxon>Operophtera</taxon>
    </lineage>
</organism>
<evidence type="ECO:0000313" key="11">
    <source>
        <dbReference type="EMBL" id="KOB64514.1"/>
    </source>
</evidence>
<evidence type="ECO:0000313" key="12">
    <source>
        <dbReference type="EMBL" id="KOB69530.1"/>
    </source>
</evidence>
<name>A0A0L7L277_OPEBR</name>
<evidence type="ECO:0000256" key="1">
    <source>
        <dbReference type="ARBA" id="ARBA00010701"/>
    </source>
</evidence>
<accession>A0A0L7L277</accession>
<feature type="signal peptide" evidence="9">
    <location>
        <begin position="1"/>
        <end position="22"/>
    </location>
</feature>
<evidence type="ECO:0000256" key="7">
    <source>
        <dbReference type="PIRNR" id="PIRNR000862"/>
    </source>
</evidence>
<dbReference type="GO" id="GO:0016788">
    <property type="term" value="F:hydrolase activity, acting on ester bonds"/>
    <property type="evidence" value="ECO:0007669"/>
    <property type="project" value="InterPro"/>
</dbReference>
<keyword evidence="5" id="KW-0443">Lipid metabolism</keyword>
<feature type="chain" id="PRO_5007415746" description="Lipase" evidence="9">
    <location>
        <begin position="23"/>
        <end position="399"/>
    </location>
</feature>
<evidence type="ECO:0000256" key="8">
    <source>
        <dbReference type="PIRSR" id="PIRSR000862-1"/>
    </source>
</evidence>
<keyword evidence="13" id="KW-1185">Reference proteome</keyword>
<feature type="active site" description="Charge relay system" evidence="8">
    <location>
        <position position="374"/>
    </location>
</feature>
<feature type="domain" description="AB hydrolase-1" evidence="10">
    <location>
        <begin position="74"/>
        <end position="204"/>
    </location>
</feature>
<protein>
    <recommendedName>
        <fullName evidence="7">Lipase</fullName>
    </recommendedName>
</protein>
<evidence type="ECO:0000256" key="2">
    <source>
        <dbReference type="ARBA" id="ARBA00022729"/>
    </source>
</evidence>
<reference evidence="12 13" key="1">
    <citation type="journal article" date="2015" name="Genome Biol. Evol.">
        <title>The genome of winter moth (Operophtera brumata) provides a genomic perspective on sexual dimorphism and phenology.</title>
        <authorList>
            <person name="Derks M.F."/>
            <person name="Smit S."/>
            <person name="Salis L."/>
            <person name="Schijlen E."/>
            <person name="Bossers A."/>
            <person name="Mateman C."/>
            <person name="Pijl A.S."/>
            <person name="de Ridder D."/>
            <person name="Groenen M.A."/>
            <person name="Visser M.E."/>
            <person name="Megens H.J."/>
        </authorList>
    </citation>
    <scope>NUCLEOTIDE SEQUENCE [LARGE SCALE GENOMIC DNA]</scope>
    <source>
        <strain evidence="12">WM2013NL</strain>
        <tissue evidence="12">Head and thorax</tissue>
    </source>
</reference>
<feature type="active site" description="Nucleophile" evidence="8">
    <location>
        <position position="167"/>
    </location>
</feature>
<dbReference type="SUPFAM" id="SSF53474">
    <property type="entry name" value="alpha/beta-Hydrolases"/>
    <property type="match status" value="1"/>
</dbReference>
<dbReference type="FunFam" id="3.40.50.1820:FF:000057">
    <property type="entry name" value="Lipase"/>
    <property type="match status" value="1"/>
</dbReference>
<proteinExistence type="inferred from homology"/>
<evidence type="ECO:0000256" key="5">
    <source>
        <dbReference type="ARBA" id="ARBA00023098"/>
    </source>
</evidence>
<evidence type="ECO:0000256" key="6">
    <source>
        <dbReference type="ARBA" id="ARBA00023180"/>
    </source>
</evidence>
<dbReference type="PANTHER" id="PTHR11005">
    <property type="entry name" value="LYSOSOMAL ACID LIPASE-RELATED"/>
    <property type="match status" value="1"/>
</dbReference>
<gene>
    <name evidence="12" type="ORF">OBRU01_09517</name>
    <name evidence="11" type="ORF">OBRU01_24481</name>
</gene>
<sequence>MKTHSVLFYTAVFVLTNLPLDAIQRSPLYIPEDATLNFTGLATKYGMFVQEHDVITEDGYILKLFHVPGDKDKTVLLMHGILDSADTFIIRGRRSLLAALASAGYDVWIGNYRGTTYSRRHKRLNPDTDNSFWDYSFHEIGAYDLPAVIDYILRENGVKQLSAIGHSQGNMIFYVLGSVRPEYNDKIKLLIALGPVCYLNLDNFQFPVTTVVETGPAVNLVLQALNQEEVLGETSFLMYLRNTVCTQRLLGYKLCAEGIFFQLAGEDAAEFEPDVFYTLIGHYPTGTSRKNVLHLIQIASDKQFMQFDYGPLKNLKRYNSVSPAVYDLRRVTMKVALLVGRNDKLTPLDNVDLLRKQLPNVVRYHIMENPKFNHIDHVWGKNMDKYLFPHVMNLLGKYS</sequence>
<evidence type="ECO:0000256" key="9">
    <source>
        <dbReference type="SAM" id="SignalP"/>
    </source>
</evidence>